<organism evidence="1">
    <name type="scientific">marine sediment metagenome</name>
    <dbReference type="NCBI Taxonomy" id="412755"/>
    <lineage>
        <taxon>unclassified sequences</taxon>
        <taxon>metagenomes</taxon>
        <taxon>ecological metagenomes</taxon>
    </lineage>
</organism>
<evidence type="ECO:0000313" key="1">
    <source>
        <dbReference type="EMBL" id="GAI18923.1"/>
    </source>
</evidence>
<dbReference type="AlphaFoldDB" id="X1LIJ4"/>
<dbReference type="EMBL" id="BARV01022262">
    <property type="protein sequence ID" value="GAI18923.1"/>
    <property type="molecule type" value="Genomic_DNA"/>
</dbReference>
<comment type="caution">
    <text evidence="1">The sequence shown here is derived from an EMBL/GenBank/DDBJ whole genome shotgun (WGS) entry which is preliminary data.</text>
</comment>
<reference evidence="1" key="1">
    <citation type="journal article" date="2014" name="Front. Microbiol.">
        <title>High frequency of phylogenetically diverse reductive dehalogenase-homologous genes in deep subseafloor sedimentary metagenomes.</title>
        <authorList>
            <person name="Kawai M."/>
            <person name="Futagami T."/>
            <person name="Toyoda A."/>
            <person name="Takaki Y."/>
            <person name="Nishi S."/>
            <person name="Hori S."/>
            <person name="Arai W."/>
            <person name="Tsubouchi T."/>
            <person name="Morono Y."/>
            <person name="Uchiyama I."/>
            <person name="Ito T."/>
            <person name="Fujiyama A."/>
            <person name="Inagaki F."/>
            <person name="Takami H."/>
        </authorList>
    </citation>
    <scope>NUCLEOTIDE SEQUENCE</scope>
    <source>
        <strain evidence="1">Expedition CK06-06</strain>
    </source>
</reference>
<sequence>RFNFNLNLIDYNKDEIILEARHKDEVKKVYLDFVMLKSLDVEITKLEYPEILGYNKEGNLTFYLYSDKEIKNIFIEVYPLKKFTIENFKDYKAFILPFKGKDLDLSGNIIIDISYNDKNIKQNFKIEVINIPWYGKIKMLFRGLFRR</sequence>
<accession>X1LIJ4</accession>
<protein>
    <submittedName>
        <fullName evidence="1">Uncharacterized protein</fullName>
    </submittedName>
</protein>
<feature type="non-terminal residue" evidence="1">
    <location>
        <position position="1"/>
    </location>
</feature>
<gene>
    <name evidence="1" type="ORF">S06H3_36718</name>
</gene>
<proteinExistence type="predicted"/>
<name>X1LIJ4_9ZZZZ</name>